<protein>
    <submittedName>
        <fullName evidence="1">Uncharacterized protein</fullName>
    </submittedName>
</protein>
<sequence>MKLKTLICLMTFAWRMGFLRGKGDTRPAASMYMEVVRPQRDVEMSSMDDGEDVGVLLAKLGASNDWTVE</sequence>
<comment type="caution">
    <text evidence="1">The sequence shown here is derived from an EMBL/GenBank/DDBJ whole genome shotgun (WGS) entry which is preliminary data.</text>
</comment>
<accession>A0ABU9WJT3</accession>
<keyword evidence="2" id="KW-1185">Reference proteome</keyword>
<proteinExistence type="predicted"/>
<name>A0ABU9WJT3_9BURK</name>
<evidence type="ECO:0000313" key="2">
    <source>
        <dbReference type="Proteomes" id="UP001466933"/>
    </source>
</evidence>
<gene>
    <name evidence="1" type="ORF">VOI36_14325</name>
</gene>
<dbReference type="Proteomes" id="UP001466933">
    <property type="component" value="Unassembled WGS sequence"/>
</dbReference>
<reference evidence="1 2" key="1">
    <citation type="submission" date="2024-05" db="EMBL/GenBank/DDBJ databases">
        <title>Burkholderia sp. Nov. a novel bacteria isolated from rhizosphere soil of Camellia sinensis.</title>
        <authorList>
            <person name="Dong Y."/>
        </authorList>
    </citation>
    <scope>NUCLEOTIDE SEQUENCE [LARGE SCALE GENOMIC DNA]</scope>
    <source>
        <strain evidence="1 2">GS2Y</strain>
    </source>
</reference>
<dbReference type="EMBL" id="JBCPYA010000004">
    <property type="protein sequence ID" value="MEN2471070.1"/>
    <property type="molecule type" value="Genomic_DNA"/>
</dbReference>
<dbReference type="RefSeq" id="WP_343492370.1">
    <property type="nucleotide sequence ID" value="NZ_JBCPYA010000004.1"/>
</dbReference>
<evidence type="ECO:0000313" key="1">
    <source>
        <dbReference type="EMBL" id="MEN2471070.1"/>
    </source>
</evidence>
<organism evidence="1 2">
    <name type="scientific">Burkholderia theae</name>
    <dbReference type="NCBI Taxonomy" id="3143496"/>
    <lineage>
        <taxon>Bacteria</taxon>
        <taxon>Pseudomonadati</taxon>
        <taxon>Pseudomonadota</taxon>
        <taxon>Betaproteobacteria</taxon>
        <taxon>Burkholderiales</taxon>
        <taxon>Burkholderiaceae</taxon>
        <taxon>Burkholderia</taxon>
    </lineage>
</organism>